<name>A0ABN7VPJ5_GIGMA</name>
<gene>
    <name evidence="1" type="ORF">GMARGA_LOCUS20629</name>
</gene>
<organism evidence="1 2">
    <name type="scientific">Gigaspora margarita</name>
    <dbReference type="NCBI Taxonomy" id="4874"/>
    <lineage>
        <taxon>Eukaryota</taxon>
        <taxon>Fungi</taxon>
        <taxon>Fungi incertae sedis</taxon>
        <taxon>Mucoromycota</taxon>
        <taxon>Glomeromycotina</taxon>
        <taxon>Glomeromycetes</taxon>
        <taxon>Diversisporales</taxon>
        <taxon>Gigasporaceae</taxon>
        <taxon>Gigaspora</taxon>
    </lineage>
</organism>
<reference evidence="1 2" key="1">
    <citation type="submission" date="2021-06" db="EMBL/GenBank/DDBJ databases">
        <authorList>
            <person name="Kallberg Y."/>
            <person name="Tangrot J."/>
            <person name="Rosling A."/>
        </authorList>
    </citation>
    <scope>NUCLEOTIDE SEQUENCE [LARGE SCALE GENOMIC DNA]</scope>
    <source>
        <strain evidence="1 2">120-4 pot B 10/14</strain>
    </source>
</reference>
<protein>
    <submittedName>
        <fullName evidence="1">34025_t:CDS:1</fullName>
    </submittedName>
</protein>
<keyword evidence="2" id="KW-1185">Reference proteome</keyword>
<proteinExistence type="predicted"/>
<dbReference type="Proteomes" id="UP000789901">
    <property type="component" value="Unassembled WGS sequence"/>
</dbReference>
<evidence type="ECO:0000313" key="1">
    <source>
        <dbReference type="EMBL" id="CAG8787119.1"/>
    </source>
</evidence>
<sequence length="57" mass="6400">SSTKDTINLNNSGDMNDVNIPDNHIMDSFVPNPIFRETEESITYNEINNLINSDNTA</sequence>
<accession>A0ABN7VPJ5</accession>
<feature type="non-terminal residue" evidence="1">
    <location>
        <position position="1"/>
    </location>
</feature>
<evidence type="ECO:0000313" key="2">
    <source>
        <dbReference type="Proteomes" id="UP000789901"/>
    </source>
</evidence>
<dbReference type="EMBL" id="CAJVQB010018271">
    <property type="protein sequence ID" value="CAG8787119.1"/>
    <property type="molecule type" value="Genomic_DNA"/>
</dbReference>
<comment type="caution">
    <text evidence="1">The sequence shown here is derived from an EMBL/GenBank/DDBJ whole genome shotgun (WGS) entry which is preliminary data.</text>
</comment>